<dbReference type="EMBL" id="BAAARV010000025">
    <property type="protein sequence ID" value="GAA2346507.1"/>
    <property type="molecule type" value="Genomic_DNA"/>
</dbReference>
<organism evidence="2 3">
    <name type="scientific">Dactylosporangium salmoneum</name>
    <dbReference type="NCBI Taxonomy" id="53361"/>
    <lineage>
        <taxon>Bacteria</taxon>
        <taxon>Bacillati</taxon>
        <taxon>Actinomycetota</taxon>
        <taxon>Actinomycetes</taxon>
        <taxon>Micromonosporales</taxon>
        <taxon>Micromonosporaceae</taxon>
        <taxon>Dactylosporangium</taxon>
    </lineage>
</organism>
<dbReference type="RefSeq" id="WP_344613280.1">
    <property type="nucleotide sequence ID" value="NZ_BAAARV010000025.1"/>
</dbReference>
<accession>A0ABP5T6J0</accession>
<feature type="domain" description="HTH cro/C1-type" evidence="1">
    <location>
        <begin position="18"/>
        <end position="73"/>
    </location>
</feature>
<dbReference type="Proteomes" id="UP001501444">
    <property type="component" value="Unassembled WGS sequence"/>
</dbReference>
<keyword evidence="3" id="KW-1185">Reference proteome</keyword>
<name>A0ABP5T6J0_9ACTN</name>
<proteinExistence type="predicted"/>
<comment type="caution">
    <text evidence="2">The sequence shown here is derived from an EMBL/GenBank/DDBJ whole genome shotgun (WGS) entry which is preliminary data.</text>
</comment>
<dbReference type="InterPro" id="IPR010982">
    <property type="entry name" value="Lambda_DNA-bd_dom_sf"/>
</dbReference>
<sequence length="110" mass="11661">MTGTKAQEWFASPLRAQMVDLRKRTLRLSINGAAELAGVSAQTLAAYGRGDRVPPAPTLAQIFARYGHDLVAVPAGTPASLQEAAVDAARLLRDVADRLDRPAQLRAVAA</sequence>
<evidence type="ECO:0000259" key="1">
    <source>
        <dbReference type="PROSITE" id="PS50943"/>
    </source>
</evidence>
<dbReference type="InterPro" id="IPR001387">
    <property type="entry name" value="Cro/C1-type_HTH"/>
</dbReference>
<dbReference type="CDD" id="cd00093">
    <property type="entry name" value="HTH_XRE"/>
    <property type="match status" value="1"/>
</dbReference>
<dbReference type="PROSITE" id="PS50943">
    <property type="entry name" value="HTH_CROC1"/>
    <property type="match status" value="1"/>
</dbReference>
<evidence type="ECO:0000313" key="3">
    <source>
        <dbReference type="Proteomes" id="UP001501444"/>
    </source>
</evidence>
<reference evidence="3" key="1">
    <citation type="journal article" date="2019" name="Int. J. Syst. Evol. Microbiol.">
        <title>The Global Catalogue of Microorganisms (GCM) 10K type strain sequencing project: providing services to taxonomists for standard genome sequencing and annotation.</title>
        <authorList>
            <consortium name="The Broad Institute Genomics Platform"/>
            <consortium name="The Broad Institute Genome Sequencing Center for Infectious Disease"/>
            <person name="Wu L."/>
            <person name="Ma J."/>
        </authorList>
    </citation>
    <scope>NUCLEOTIDE SEQUENCE [LARGE SCALE GENOMIC DNA]</scope>
    <source>
        <strain evidence="3">JCM 3272</strain>
    </source>
</reference>
<evidence type="ECO:0000313" key="2">
    <source>
        <dbReference type="EMBL" id="GAA2346507.1"/>
    </source>
</evidence>
<dbReference type="SUPFAM" id="SSF47413">
    <property type="entry name" value="lambda repressor-like DNA-binding domains"/>
    <property type="match status" value="1"/>
</dbReference>
<protein>
    <recommendedName>
        <fullName evidence="1">HTH cro/C1-type domain-containing protein</fullName>
    </recommendedName>
</protein>
<gene>
    <name evidence="2" type="ORF">GCM10010170_033300</name>
</gene>